<keyword evidence="3" id="KW-1185">Reference proteome</keyword>
<dbReference type="EMBL" id="CP003273">
    <property type="protein sequence ID" value="AGK99904.1"/>
    <property type="molecule type" value="Genomic_DNA"/>
</dbReference>
<feature type="transmembrane region" description="Helical" evidence="1">
    <location>
        <begin position="78"/>
        <end position="96"/>
    </location>
</feature>
<dbReference type="eggNOG" id="COG4769">
    <property type="taxonomic scope" value="Bacteria"/>
</dbReference>
<organism evidence="2 3">
    <name type="scientific">Desulfoscipio gibsoniae DSM 7213</name>
    <dbReference type="NCBI Taxonomy" id="767817"/>
    <lineage>
        <taxon>Bacteria</taxon>
        <taxon>Bacillati</taxon>
        <taxon>Bacillota</taxon>
        <taxon>Clostridia</taxon>
        <taxon>Eubacteriales</taxon>
        <taxon>Desulfallaceae</taxon>
        <taxon>Desulfoscipio</taxon>
    </lineage>
</organism>
<dbReference type="PIRSF" id="PIRSF027391">
    <property type="entry name" value="Hpre_diP_synt_I"/>
    <property type="match status" value="1"/>
</dbReference>
<dbReference type="Proteomes" id="UP000013520">
    <property type="component" value="Chromosome"/>
</dbReference>
<reference evidence="2 3" key="1">
    <citation type="submission" date="2012-01" db="EMBL/GenBank/DDBJ databases">
        <title>Complete sequence of Desulfotomaculum gibsoniae DSM 7213.</title>
        <authorList>
            <consortium name="US DOE Joint Genome Institute"/>
            <person name="Lucas S."/>
            <person name="Han J."/>
            <person name="Lapidus A."/>
            <person name="Cheng J.-F."/>
            <person name="Goodwin L."/>
            <person name="Pitluck S."/>
            <person name="Peters L."/>
            <person name="Ovchinnikova G."/>
            <person name="Teshima H."/>
            <person name="Detter J.C."/>
            <person name="Han C."/>
            <person name="Tapia R."/>
            <person name="Land M."/>
            <person name="Hauser L."/>
            <person name="Kyrpides N."/>
            <person name="Ivanova N."/>
            <person name="Pagani I."/>
            <person name="Parshina S."/>
            <person name="Plugge C."/>
            <person name="Muyzer G."/>
            <person name="Kuever J."/>
            <person name="Ivanova A."/>
            <person name="Nazina T."/>
            <person name="Klenk H.-P."/>
            <person name="Brambilla E."/>
            <person name="Spring S."/>
            <person name="Stams A.F."/>
            <person name="Woyke T."/>
        </authorList>
    </citation>
    <scope>NUCLEOTIDE SEQUENCE [LARGE SCALE GENOMIC DNA]</scope>
    <source>
        <strain evidence="2 3">DSM 7213</strain>
    </source>
</reference>
<gene>
    <name evidence="2" type="ORF">Desgi_0322</name>
</gene>
<dbReference type="InterPro" id="IPR010898">
    <property type="entry name" value="Hpre_diP_synth_I"/>
</dbReference>
<evidence type="ECO:0000256" key="1">
    <source>
        <dbReference type="SAM" id="Phobius"/>
    </source>
</evidence>
<proteinExistence type="predicted"/>
<dbReference type="InterPro" id="IPR014535">
    <property type="entry name" value="Hpre_diP_synt_I"/>
</dbReference>
<keyword evidence="1" id="KW-0812">Transmembrane</keyword>
<sequence>MSKTKRLVIIALFIAQATALNIVENFITLPIAVQGVKLGLANIITLLALLILGWKDAFLIVTLRCLLAALYGGNPVGFLFSISGGLLSTLIMVLMWKYLGRHISIVTISLMGAVGHNIGQLFVASLMIQDFRIYVYLPVLLVSALITGYIVGFVTTQTYNVLLKQNKQPF</sequence>
<accession>R4KH85</accession>
<dbReference type="HOGENOM" id="CLU_108933_1_1_9"/>
<dbReference type="Gene3D" id="1.10.1760.20">
    <property type="match status" value="1"/>
</dbReference>
<keyword evidence="1" id="KW-1133">Transmembrane helix</keyword>
<dbReference type="KEGG" id="dgi:Desgi_0322"/>
<dbReference type="OrthoDB" id="9799095at2"/>
<evidence type="ECO:0000313" key="3">
    <source>
        <dbReference type="Proteomes" id="UP000013520"/>
    </source>
</evidence>
<dbReference type="STRING" id="767817.Desgi_0322"/>
<protein>
    <submittedName>
        <fullName evidence="2">Putative membrane protein</fullName>
    </submittedName>
</protein>
<evidence type="ECO:0000313" key="2">
    <source>
        <dbReference type="EMBL" id="AGK99904.1"/>
    </source>
</evidence>
<keyword evidence="1" id="KW-0472">Membrane</keyword>
<dbReference type="Pfam" id="PF07456">
    <property type="entry name" value="Hpre_diP_synt_I"/>
    <property type="match status" value="1"/>
</dbReference>
<dbReference type="AlphaFoldDB" id="R4KH85"/>
<feature type="transmembrane region" description="Helical" evidence="1">
    <location>
        <begin position="133"/>
        <end position="154"/>
    </location>
</feature>
<feature type="transmembrane region" description="Helical" evidence="1">
    <location>
        <begin position="103"/>
        <end position="127"/>
    </location>
</feature>
<name>R4KH85_9FIRM</name>
<feature type="transmembrane region" description="Helical" evidence="1">
    <location>
        <begin position="29"/>
        <end position="50"/>
    </location>
</feature>
<dbReference type="RefSeq" id="WP_006522908.1">
    <property type="nucleotide sequence ID" value="NC_021184.1"/>
</dbReference>